<feature type="domain" description="Carboxylesterase type B" evidence="2">
    <location>
        <begin position="21"/>
        <end position="510"/>
    </location>
</feature>
<accession>A0A4Y9YFL6</accession>
<dbReference type="SUPFAM" id="SSF53474">
    <property type="entry name" value="alpha/beta-Hydrolases"/>
    <property type="match status" value="1"/>
</dbReference>
<dbReference type="InterPro" id="IPR029058">
    <property type="entry name" value="AB_hydrolase_fold"/>
</dbReference>
<organism evidence="3 4">
    <name type="scientific">Dentipellis fragilis</name>
    <dbReference type="NCBI Taxonomy" id="205917"/>
    <lineage>
        <taxon>Eukaryota</taxon>
        <taxon>Fungi</taxon>
        <taxon>Dikarya</taxon>
        <taxon>Basidiomycota</taxon>
        <taxon>Agaricomycotina</taxon>
        <taxon>Agaricomycetes</taxon>
        <taxon>Russulales</taxon>
        <taxon>Hericiaceae</taxon>
        <taxon>Dentipellis</taxon>
    </lineage>
</organism>
<dbReference type="InterPro" id="IPR050309">
    <property type="entry name" value="Type-B_Carboxylest/Lipase"/>
</dbReference>
<dbReference type="EMBL" id="SEOQ01000551">
    <property type="protein sequence ID" value="TFY60648.1"/>
    <property type="molecule type" value="Genomic_DNA"/>
</dbReference>
<dbReference type="Proteomes" id="UP000298327">
    <property type="component" value="Unassembled WGS sequence"/>
</dbReference>
<evidence type="ECO:0000256" key="1">
    <source>
        <dbReference type="SAM" id="SignalP"/>
    </source>
</evidence>
<keyword evidence="1" id="KW-0732">Signal</keyword>
<dbReference type="InterPro" id="IPR002018">
    <property type="entry name" value="CarbesteraseB"/>
</dbReference>
<feature type="signal peptide" evidence="1">
    <location>
        <begin position="1"/>
        <end position="18"/>
    </location>
</feature>
<name>A0A4Y9YFL6_9AGAM</name>
<evidence type="ECO:0000313" key="3">
    <source>
        <dbReference type="EMBL" id="TFY60648.1"/>
    </source>
</evidence>
<dbReference type="STRING" id="205917.A0A4Y9YFL6"/>
<dbReference type="Pfam" id="PF00135">
    <property type="entry name" value="COesterase"/>
    <property type="match status" value="1"/>
</dbReference>
<protein>
    <recommendedName>
        <fullName evidence="2">Carboxylesterase type B domain-containing protein</fullName>
    </recommendedName>
</protein>
<evidence type="ECO:0000313" key="4">
    <source>
        <dbReference type="Proteomes" id="UP000298327"/>
    </source>
</evidence>
<dbReference type="Gene3D" id="3.40.50.1820">
    <property type="entry name" value="alpha/beta hydrolase"/>
    <property type="match status" value="1"/>
</dbReference>
<comment type="caution">
    <text evidence="3">The sequence shown here is derived from an EMBL/GenBank/DDBJ whole genome shotgun (WGS) entry which is preliminary data.</text>
</comment>
<sequence>MVLFLPFVISSIILSVGAKAPEAKLSIGTFRGSSTNGTDRWLGIPYAEPPVGSLRFKAPVPVTRRFPGVQDALTFGNVCPQPESPSLGAPIGEDCLVLNVWRPENTSTDAKLPVLIWIHGGVYNTGSSSSPEFDGTRIINRSKQIGKPIVFVSINYRLNTFGFLASSHVPVSDLNAGLQDQREAFTFVQDNIARFGGDPAKARVTIWGQSAGAGSVEAQIIYHSKPLFRGAIMDSLTGPFKNSPPPSTYDEPGKPFALVLNATGCTVGPTAFQCLQETPFEPLVNFSNAMIHATLNDQFWEPTVAPGSFSPVVASARVAAGDFLHIPMIAGTNLNEGNSFSTSLLGQGLTGEAQDDAFDTFILKSVIDETKVTSDVLDKIKTLYPANDSSQGAPFNTGDSLFDRAAAWYGDNMFLAARRRFFQKAAPLQPIFAYHFREFIPGNDITLGVAHASELPLLFGPVPAAAAIETDFAQSWLDFYLNFIHDLNPGPAWPQYTLDSKLVLQMKRDNITPIVDDFHQDMTDFLNSPEVLREWEK</sequence>
<feature type="chain" id="PRO_5021396226" description="Carboxylesterase type B domain-containing protein" evidence="1">
    <location>
        <begin position="19"/>
        <end position="537"/>
    </location>
</feature>
<dbReference type="OrthoDB" id="408631at2759"/>
<reference evidence="3 4" key="1">
    <citation type="submission" date="2019-02" db="EMBL/GenBank/DDBJ databases">
        <title>Genome sequencing of the rare red list fungi Dentipellis fragilis.</title>
        <authorList>
            <person name="Buettner E."/>
            <person name="Kellner H."/>
        </authorList>
    </citation>
    <scope>NUCLEOTIDE SEQUENCE [LARGE SCALE GENOMIC DNA]</scope>
    <source>
        <strain evidence="3 4">DSM 105465</strain>
    </source>
</reference>
<proteinExistence type="predicted"/>
<dbReference type="PANTHER" id="PTHR11559">
    <property type="entry name" value="CARBOXYLESTERASE"/>
    <property type="match status" value="1"/>
</dbReference>
<keyword evidence="4" id="KW-1185">Reference proteome</keyword>
<dbReference type="AlphaFoldDB" id="A0A4Y9YFL6"/>
<evidence type="ECO:0000259" key="2">
    <source>
        <dbReference type="Pfam" id="PF00135"/>
    </source>
</evidence>
<gene>
    <name evidence="3" type="ORF">EVG20_g7339</name>
</gene>